<keyword evidence="2" id="KW-0472">Membrane</keyword>
<protein>
    <submittedName>
        <fullName evidence="3">GAF domain-containing protein</fullName>
    </submittedName>
</protein>
<dbReference type="RefSeq" id="WP_250723949.1">
    <property type="nucleotide sequence ID" value="NZ_CP098400.1"/>
</dbReference>
<keyword evidence="2" id="KW-0812">Transmembrane</keyword>
<gene>
    <name evidence="3" type="ORF">M9189_00485</name>
</gene>
<evidence type="ECO:0000256" key="1">
    <source>
        <dbReference type="SAM" id="Coils"/>
    </source>
</evidence>
<evidence type="ECO:0000313" key="3">
    <source>
        <dbReference type="EMBL" id="URW79834.1"/>
    </source>
</evidence>
<accession>A0A9J6ZPL0</accession>
<proteinExistence type="predicted"/>
<dbReference type="EMBL" id="CP098400">
    <property type="protein sequence ID" value="URW79834.1"/>
    <property type="molecule type" value="Genomic_DNA"/>
</dbReference>
<keyword evidence="4" id="KW-1185">Reference proteome</keyword>
<name>A0A9J6ZPL0_9BACT</name>
<keyword evidence="1" id="KW-0175">Coiled coil</keyword>
<reference evidence="3" key="2">
    <citation type="submission" date="2022-06" db="EMBL/GenBank/DDBJ databases">
        <title>Xiashengella guii gen. nov. sp. nov., a bacterium isolated form anaerobic digestion tank.</title>
        <authorList>
            <person name="Huang H."/>
        </authorList>
    </citation>
    <scope>NUCLEOTIDE SEQUENCE</scope>
    <source>
        <strain evidence="3">Ai-910</strain>
    </source>
</reference>
<sequence>MKSGKKWFADHIVQLFVCAGMGFVFAFGKLFLLPKDTVPMVVSMETLSMLFFLALLFVAVLYYQKREKELKAFEENFNKEKEKWEQENEFLKSLINDYEKKENETKRFASYQERMLKKLFSEQNAISDRKYFLHLLAASFSAGAAILYKEDKQSGTFIVEESYALPEDFIPKPFEPGEGMNGQAVTEMKPVVADNVDNCMLQISSGLGSSSKGWLYCLPIVKDGHCIYLVEMLTFSEAGIDKMWNEISARLVEMEILQ</sequence>
<organism evidence="3 4">
    <name type="scientific">Xiashengella succiniciproducens</name>
    <dbReference type="NCBI Taxonomy" id="2949635"/>
    <lineage>
        <taxon>Bacteria</taxon>
        <taxon>Pseudomonadati</taxon>
        <taxon>Bacteroidota</taxon>
        <taxon>Bacteroidia</taxon>
        <taxon>Marinilabiliales</taxon>
        <taxon>Marinilabiliaceae</taxon>
        <taxon>Xiashengella</taxon>
    </lineage>
</organism>
<dbReference type="SUPFAM" id="SSF55781">
    <property type="entry name" value="GAF domain-like"/>
    <property type="match status" value="1"/>
</dbReference>
<evidence type="ECO:0000256" key="2">
    <source>
        <dbReference type="SAM" id="Phobius"/>
    </source>
</evidence>
<feature type="coiled-coil region" evidence="1">
    <location>
        <begin position="63"/>
        <end position="101"/>
    </location>
</feature>
<dbReference type="AlphaFoldDB" id="A0A9J6ZPL0"/>
<reference evidence="3" key="1">
    <citation type="submission" date="2022-05" db="EMBL/GenBank/DDBJ databases">
        <authorList>
            <person name="Sun X."/>
        </authorList>
    </citation>
    <scope>NUCLEOTIDE SEQUENCE</scope>
    <source>
        <strain evidence="3">Ai-910</strain>
    </source>
</reference>
<feature type="transmembrane region" description="Helical" evidence="2">
    <location>
        <begin position="12"/>
        <end position="32"/>
    </location>
</feature>
<keyword evidence="2" id="KW-1133">Transmembrane helix</keyword>
<dbReference type="Proteomes" id="UP001056426">
    <property type="component" value="Chromosome"/>
</dbReference>
<dbReference type="KEGG" id="alkq:M9189_00485"/>
<feature type="transmembrane region" description="Helical" evidence="2">
    <location>
        <begin position="38"/>
        <end position="63"/>
    </location>
</feature>
<dbReference type="InterPro" id="IPR029016">
    <property type="entry name" value="GAF-like_dom_sf"/>
</dbReference>
<dbReference type="Gene3D" id="3.30.450.40">
    <property type="match status" value="1"/>
</dbReference>
<feature type="transmembrane region" description="Helical" evidence="2">
    <location>
        <begin position="131"/>
        <end position="148"/>
    </location>
</feature>
<evidence type="ECO:0000313" key="4">
    <source>
        <dbReference type="Proteomes" id="UP001056426"/>
    </source>
</evidence>